<dbReference type="CDD" id="cd03215">
    <property type="entry name" value="ABC_Carb_Monos_II"/>
    <property type="match status" value="1"/>
</dbReference>
<reference evidence="14 15" key="1">
    <citation type="submission" date="2016-04" db="EMBL/GenBank/DDBJ databases">
        <title>Reclassification of Paraburkholderia panaciterrae (Farh et al. 2015) Dobritsa &amp; Samadpour 2016 as a later homotypic synonym of Paraburkholderia ginsengiterrae (Farh et al. 2015) Dobritsa &amp; Samadpour 2016.</title>
        <authorList>
            <person name="Dobritsa A.P."/>
            <person name="Kutumbaka K."/>
            <person name="Samadpour M."/>
        </authorList>
    </citation>
    <scope>NUCLEOTIDE SEQUENCE [LARGE SCALE GENOMIC DNA]</scope>
    <source>
        <strain evidence="13 15">DCY85</strain>
        <strain evidence="12 14">DCY85-1</strain>
    </source>
</reference>
<dbReference type="PROSITE" id="PS00211">
    <property type="entry name" value="ABC_TRANSPORTER_1"/>
    <property type="match status" value="1"/>
</dbReference>
<evidence type="ECO:0000256" key="1">
    <source>
        <dbReference type="ARBA" id="ARBA00004202"/>
    </source>
</evidence>
<feature type="domain" description="ABC transporter" evidence="11">
    <location>
        <begin position="270"/>
        <end position="512"/>
    </location>
</feature>
<sequence length="513" mass="55828">MTVSEYNQAHTPFAPASADTRECLQLDGITVRFPGVLALDQVSLNVRRGEVHGLMGENGAGKSTLLKVLSGVNQPVAGTLSLDGVEQQFITTKAAIAAGVAIIYQELHLVPELTVAENLMLGALPNRFGVLDEKTLVARAIRELERLGEKIDPSQQVKQLSIGQRQMIEIGKALMRDARVIAFDEPTSSLSARETTQLFRIIRALKAEGRAIIYVTHRMDEVYELCDRVTVFRDGRHIDTFEAGEGLDRDRLISSMVGRSIADVYGYRPRATGDVQLEVRELMGPGLREPASFSARAGEIVGFFGLVGAGRSELMKLIYGAVRPTGGEIALKGKRVQFATPRDAVRAGVALCPEDRKQEGIVSIASVSDNLNISCRRHFSRFSVLNSRKEAQIAKDFIAKLAIKTRNGETPIGTLSGGNQQKVILSRWLAEEIDVFLMDEPTRGIDVGARSEIYGLLYGLAEAGRTVIVVSSDLAEVIGVADRVMVMKEGRIVGDLPKSQAAPDTLIKLALPR</sequence>
<dbReference type="EMBL" id="LXKA01000338">
    <property type="protein sequence ID" value="OAJ55789.1"/>
    <property type="molecule type" value="Genomic_DNA"/>
</dbReference>
<evidence type="ECO:0000256" key="7">
    <source>
        <dbReference type="ARBA" id="ARBA00022741"/>
    </source>
</evidence>
<gene>
    <name evidence="13" type="primary">araG</name>
    <name evidence="12" type="ORF">A6V36_12060</name>
    <name evidence="13" type="ORF">A6V37_06125</name>
</gene>
<dbReference type="PROSITE" id="PS50893">
    <property type="entry name" value="ABC_TRANSPORTER_2"/>
    <property type="match status" value="2"/>
</dbReference>
<evidence type="ECO:0000256" key="10">
    <source>
        <dbReference type="ARBA" id="ARBA00023136"/>
    </source>
</evidence>
<feature type="domain" description="ABC transporter" evidence="11">
    <location>
        <begin position="24"/>
        <end position="259"/>
    </location>
</feature>
<dbReference type="SMART" id="SM00382">
    <property type="entry name" value="AAA"/>
    <property type="match status" value="2"/>
</dbReference>
<dbReference type="InterPro" id="IPR003439">
    <property type="entry name" value="ABC_transporter-like_ATP-bd"/>
</dbReference>
<dbReference type="InterPro" id="IPR027417">
    <property type="entry name" value="P-loop_NTPase"/>
</dbReference>
<evidence type="ECO:0000256" key="5">
    <source>
        <dbReference type="ARBA" id="ARBA00022597"/>
    </source>
</evidence>
<evidence type="ECO:0000256" key="4">
    <source>
        <dbReference type="ARBA" id="ARBA00022519"/>
    </source>
</evidence>
<evidence type="ECO:0000256" key="2">
    <source>
        <dbReference type="ARBA" id="ARBA00022448"/>
    </source>
</evidence>
<dbReference type="PANTHER" id="PTHR43790:SF6">
    <property type="entry name" value="ARABINOSE IMPORT ATP-BINDING PROTEIN ARAG"/>
    <property type="match status" value="1"/>
</dbReference>
<dbReference type="GO" id="GO:0005524">
    <property type="term" value="F:ATP binding"/>
    <property type="evidence" value="ECO:0007669"/>
    <property type="project" value="UniProtKB-KW"/>
</dbReference>
<keyword evidence="3" id="KW-1003">Cell membrane</keyword>
<keyword evidence="10" id="KW-0472">Membrane</keyword>
<dbReference type="CDD" id="cd03216">
    <property type="entry name" value="ABC_Carb_Monos_I"/>
    <property type="match status" value="1"/>
</dbReference>
<organism evidence="13 15">
    <name type="scientific">Paraburkholderia ginsengiterrae</name>
    <dbReference type="NCBI Taxonomy" id="1462993"/>
    <lineage>
        <taxon>Bacteria</taxon>
        <taxon>Pseudomonadati</taxon>
        <taxon>Pseudomonadota</taxon>
        <taxon>Betaproteobacteria</taxon>
        <taxon>Burkholderiales</taxon>
        <taxon>Burkholderiaceae</taxon>
        <taxon>Paraburkholderia</taxon>
    </lineage>
</organism>
<keyword evidence="4" id="KW-0997">Cell inner membrane</keyword>
<dbReference type="Proteomes" id="UP000078116">
    <property type="component" value="Unassembled WGS sequence"/>
</dbReference>
<dbReference type="STRING" id="1462993.A6V36_12060"/>
<dbReference type="AlphaFoldDB" id="A0A1A9N2M1"/>
<evidence type="ECO:0000256" key="3">
    <source>
        <dbReference type="ARBA" id="ARBA00022475"/>
    </source>
</evidence>
<evidence type="ECO:0000259" key="11">
    <source>
        <dbReference type="PROSITE" id="PS50893"/>
    </source>
</evidence>
<evidence type="ECO:0000256" key="6">
    <source>
        <dbReference type="ARBA" id="ARBA00022737"/>
    </source>
</evidence>
<dbReference type="SUPFAM" id="SSF52540">
    <property type="entry name" value="P-loop containing nucleoside triphosphate hydrolases"/>
    <property type="match status" value="2"/>
</dbReference>
<dbReference type="InterPro" id="IPR050107">
    <property type="entry name" value="ABC_carbohydrate_import_ATPase"/>
</dbReference>
<evidence type="ECO:0000256" key="8">
    <source>
        <dbReference type="ARBA" id="ARBA00022840"/>
    </source>
</evidence>
<dbReference type="InterPro" id="IPR017871">
    <property type="entry name" value="ABC_transporter-like_CS"/>
</dbReference>
<dbReference type="FunFam" id="3.40.50.300:FF:000127">
    <property type="entry name" value="Ribose import ATP-binding protein RbsA"/>
    <property type="match status" value="1"/>
</dbReference>
<keyword evidence="9" id="KW-1278">Translocase</keyword>
<dbReference type="GO" id="GO:0005886">
    <property type="term" value="C:plasma membrane"/>
    <property type="evidence" value="ECO:0007669"/>
    <property type="project" value="UniProtKB-SubCell"/>
</dbReference>
<dbReference type="NCBIfam" id="NF008442">
    <property type="entry name" value="PRK11288.1"/>
    <property type="match status" value="1"/>
</dbReference>
<keyword evidence="7" id="KW-0547">Nucleotide-binding</keyword>
<protein>
    <submittedName>
        <fullName evidence="13">L-arabinose transporter ATP-binding protein</fullName>
    </submittedName>
</protein>
<dbReference type="Pfam" id="PF00005">
    <property type="entry name" value="ABC_tran"/>
    <property type="match status" value="2"/>
</dbReference>
<dbReference type="EMBL" id="LXJZ01000220">
    <property type="protein sequence ID" value="OAJ53090.1"/>
    <property type="molecule type" value="Genomic_DNA"/>
</dbReference>
<keyword evidence="5" id="KW-0762">Sugar transport</keyword>
<dbReference type="Gene3D" id="3.40.50.300">
    <property type="entry name" value="P-loop containing nucleotide triphosphate hydrolases"/>
    <property type="match status" value="2"/>
</dbReference>
<evidence type="ECO:0000313" key="13">
    <source>
        <dbReference type="EMBL" id="OAJ55789.1"/>
    </source>
</evidence>
<keyword evidence="8 13" id="KW-0067">ATP-binding</keyword>
<dbReference type="GO" id="GO:0016887">
    <property type="term" value="F:ATP hydrolysis activity"/>
    <property type="evidence" value="ECO:0007669"/>
    <property type="project" value="InterPro"/>
</dbReference>
<name>A0A1A9N2M1_9BURK</name>
<evidence type="ECO:0000256" key="9">
    <source>
        <dbReference type="ARBA" id="ARBA00022967"/>
    </source>
</evidence>
<dbReference type="OrthoDB" id="9776369at2"/>
<proteinExistence type="predicted"/>
<keyword evidence="6" id="KW-0677">Repeat</keyword>
<evidence type="ECO:0000313" key="15">
    <source>
        <dbReference type="Proteomes" id="UP000078116"/>
    </source>
</evidence>
<dbReference type="Proteomes" id="UP000077961">
    <property type="component" value="Unassembled WGS sequence"/>
</dbReference>
<comment type="subcellular location">
    <subcellularLocation>
        <location evidence="1">Cell membrane</location>
        <topology evidence="1">Peripheral membrane protein</topology>
    </subcellularLocation>
</comment>
<comment type="caution">
    <text evidence="13">The sequence shown here is derived from an EMBL/GenBank/DDBJ whole genome shotgun (WGS) entry which is preliminary data.</text>
</comment>
<evidence type="ECO:0000313" key="14">
    <source>
        <dbReference type="Proteomes" id="UP000077961"/>
    </source>
</evidence>
<keyword evidence="2" id="KW-0813">Transport</keyword>
<evidence type="ECO:0000313" key="12">
    <source>
        <dbReference type="EMBL" id="OAJ53090.1"/>
    </source>
</evidence>
<keyword evidence="14" id="KW-1185">Reference proteome</keyword>
<accession>A0A1A9N2M1</accession>
<dbReference type="PANTHER" id="PTHR43790">
    <property type="entry name" value="CARBOHYDRATE TRANSPORT ATP-BINDING PROTEIN MG119-RELATED"/>
    <property type="match status" value="1"/>
</dbReference>
<dbReference type="InterPro" id="IPR003593">
    <property type="entry name" value="AAA+_ATPase"/>
</dbReference>
<dbReference type="RefSeq" id="WP_064271566.1">
    <property type="nucleotide sequence ID" value="NZ_LXJZ01000220.1"/>
</dbReference>